<organism evidence="3 4">
    <name type="scientific">Legionella resiliens</name>
    <dbReference type="NCBI Taxonomy" id="2905958"/>
    <lineage>
        <taxon>Bacteria</taxon>
        <taxon>Pseudomonadati</taxon>
        <taxon>Pseudomonadota</taxon>
        <taxon>Gammaproteobacteria</taxon>
        <taxon>Legionellales</taxon>
        <taxon>Legionellaceae</taxon>
        <taxon>Legionella</taxon>
    </lineage>
</organism>
<feature type="region of interest" description="Disordered" evidence="2">
    <location>
        <begin position="391"/>
        <end position="442"/>
    </location>
</feature>
<evidence type="ECO:0000256" key="2">
    <source>
        <dbReference type="SAM" id="MobiDB-lite"/>
    </source>
</evidence>
<comment type="caution">
    <text evidence="3">The sequence shown here is derived from an EMBL/GenBank/DDBJ whole genome shotgun (WGS) entry which is preliminary data.</text>
</comment>
<proteinExistence type="predicted"/>
<keyword evidence="4" id="KW-1185">Reference proteome</keyword>
<keyword evidence="1" id="KW-0040">ANK repeat</keyword>
<evidence type="ECO:0000313" key="3">
    <source>
        <dbReference type="EMBL" id="MCE3531528.1"/>
    </source>
</evidence>
<feature type="compositionally biased region" description="Polar residues" evidence="2">
    <location>
        <begin position="7"/>
        <end position="16"/>
    </location>
</feature>
<feature type="region of interest" description="Disordered" evidence="2">
    <location>
        <begin position="1"/>
        <end position="28"/>
    </location>
</feature>
<gene>
    <name evidence="3" type="ORF">LXO92_03965</name>
</gene>
<dbReference type="PROSITE" id="PS50297">
    <property type="entry name" value="ANK_REP_REGION"/>
    <property type="match status" value="1"/>
</dbReference>
<evidence type="ECO:0008006" key="5">
    <source>
        <dbReference type="Google" id="ProtNLM"/>
    </source>
</evidence>
<accession>A0ABS8WYI7</accession>
<protein>
    <recommendedName>
        <fullName evidence="5">Substrate of the Dot/Icm secretion system</fullName>
    </recommendedName>
</protein>
<dbReference type="EMBL" id="JAJTND010000003">
    <property type="protein sequence ID" value="MCE3531528.1"/>
    <property type="molecule type" value="Genomic_DNA"/>
</dbReference>
<feature type="repeat" description="ANK" evidence="1">
    <location>
        <begin position="84"/>
        <end position="116"/>
    </location>
</feature>
<feature type="compositionally biased region" description="Basic and acidic residues" evidence="2">
    <location>
        <begin position="18"/>
        <end position="28"/>
    </location>
</feature>
<reference evidence="3 4" key="1">
    <citation type="journal article" date="2024" name="Pathogens">
        <title>Characterization of a Novel Species of Legionella Isolated from a Healthcare Facility: Legionella resiliens sp. nov.</title>
        <authorList>
            <person name="Cristino S."/>
            <person name="Pascale M.R."/>
            <person name="Marino F."/>
            <person name="Derelitto C."/>
            <person name="Salaris S."/>
            <person name="Orsini M."/>
            <person name="Squarzoni S."/>
            <person name="Grottola A."/>
            <person name="Girolamini L."/>
        </authorList>
    </citation>
    <scope>NUCLEOTIDE SEQUENCE [LARGE SCALE GENOMIC DNA]</scope>
    <source>
        <strain evidence="3 4">8cVS16</strain>
    </source>
</reference>
<evidence type="ECO:0000256" key="1">
    <source>
        <dbReference type="PROSITE-ProRule" id="PRU00023"/>
    </source>
</evidence>
<dbReference type="InterPro" id="IPR002110">
    <property type="entry name" value="Ankyrin_rpt"/>
</dbReference>
<sequence length="442" mass="49439">MPELSAPKSTIISQSEMAEDKLKEASQKAKMNEERFIQELFLFLQKMLDPKLKQEIDPKELPDLLEKGGYQDLPTALNSAKNARGQTPLVQALQNQDFPMARVLLDFGAEYDSLAREEYDIAIRSERGRKSGDLIPPPKDYIQSEPEKLHTVKEFGLILGLEITSVDGTPSQRAHVGPTYQLMTDAVKDYSQSCSKVPEKGDFKQIEDAFGSANSAAKYQYSTPEGSPEAGKELSQRIKEGKVTSVPINCTGHAMGLSFVPVEGNSNRTYLVFTNRGEGARRGEHGTRIYEVDTKDITPDFINNVMSGHDKGHSHAQVMKQIDQVTQNKAPVCIIEQKPQKYDNCTVANTRANIHGVLLCQEANRKGGFKNVDQKTKEEVKGRYKEFTDDMRSKKVQQLDKALEKNPEDPDLKALKKAYMDKPKSKPAVVEKSEESINMRSP</sequence>
<name>A0ABS8WYI7_9GAMM</name>
<dbReference type="InterPro" id="IPR049968">
    <property type="entry name" value="T4SS_AnkD"/>
</dbReference>
<dbReference type="NCBIfam" id="NF043020">
    <property type="entry name" value="T4SS_AnkD"/>
    <property type="match status" value="1"/>
</dbReference>
<dbReference type="Proteomes" id="UP001320170">
    <property type="component" value="Unassembled WGS sequence"/>
</dbReference>
<evidence type="ECO:0000313" key="4">
    <source>
        <dbReference type="Proteomes" id="UP001320170"/>
    </source>
</evidence>
<dbReference type="PROSITE" id="PS50088">
    <property type="entry name" value="ANK_REPEAT"/>
    <property type="match status" value="1"/>
</dbReference>
<dbReference type="RefSeq" id="WP_232890423.1">
    <property type="nucleotide sequence ID" value="NZ_JAJSPM010000003.1"/>
</dbReference>